<name>A0A077WFV6_9FUNG</name>
<proteinExistence type="predicted"/>
<evidence type="ECO:0000313" key="1">
    <source>
        <dbReference type="EMBL" id="CDS06481.1"/>
    </source>
</evidence>
<dbReference type="EMBL" id="LK023320">
    <property type="protein sequence ID" value="CDS06481.1"/>
    <property type="molecule type" value="Genomic_DNA"/>
</dbReference>
<protein>
    <recommendedName>
        <fullName evidence="2">F-box domain-containing protein</fullName>
    </recommendedName>
</protein>
<reference evidence="1" key="1">
    <citation type="journal article" date="2014" name="Genome Announc.">
        <title>De novo whole-genome sequence and genome annotation of Lichtheimia ramosa.</title>
        <authorList>
            <person name="Linde J."/>
            <person name="Schwartze V."/>
            <person name="Binder U."/>
            <person name="Lass-Florl C."/>
            <person name="Voigt K."/>
            <person name="Horn F."/>
        </authorList>
    </citation>
    <scope>NUCLEOTIDE SEQUENCE</scope>
    <source>
        <strain evidence="1">JMRC FSU:6197</strain>
    </source>
</reference>
<organism evidence="1">
    <name type="scientific">Lichtheimia ramosa</name>
    <dbReference type="NCBI Taxonomy" id="688394"/>
    <lineage>
        <taxon>Eukaryota</taxon>
        <taxon>Fungi</taxon>
        <taxon>Fungi incertae sedis</taxon>
        <taxon>Mucoromycota</taxon>
        <taxon>Mucoromycotina</taxon>
        <taxon>Mucoromycetes</taxon>
        <taxon>Mucorales</taxon>
        <taxon>Lichtheimiaceae</taxon>
        <taxon>Lichtheimia</taxon>
    </lineage>
</organism>
<dbReference type="InterPro" id="IPR011990">
    <property type="entry name" value="TPR-like_helical_dom_sf"/>
</dbReference>
<gene>
    <name evidence="1" type="ORF">LRAMOSA09009</name>
</gene>
<accession>A0A077WFV6</accession>
<dbReference type="AlphaFoldDB" id="A0A077WFV6"/>
<dbReference type="SUPFAM" id="SSF48452">
    <property type="entry name" value="TPR-like"/>
    <property type="match status" value="1"/>
</dbReference>
<sequence length="689" mass="77657">MIQHSIWNNLCQQPTLAATYGHYGKLVSDSTTKLQQCVQGMLTMLHDRAIGLTRCANFDAALRDATAIQELAPLSALGYLCAADIYSQQGRQQAVIRICNEALDVVHNKDPDYVKLQRVKMDAKQRDAIRLDIISKLPLDIAVHVLFPMVIGDEELLDSIKLCPYLNVSKAWRDCVVQACPGGLCFKLDNENSTSCIQVTRFDRYTSSLHLGSYSHGKWLSDLLLSGNMCTLKEIKIENLGPAIDVNHLVSSLQSASNTLTHLTIASSFSDEVVEYPHRKLRIQPLSVARILTHCPNLVSLDIDHDYDANFSTVPITTTWPKLTALRLYEDRSGISNDMFLEILKRFPSLTKLALDPCIGIQPSIMIHHYCPSLRDLDLITDDSMPIHLRQSGYQQQHHDKRITGVLEKLSVLDRSGDTDPPEEVCEMLKQHHRTLIDLQLGFDYTDSTDEDFCNLEYPFLETLKLACSVEASACFGWWIVEKAPSLEELSITAFAIGSTPRLLEIQPPSSLKKLVLNLFGEDQLEEPANADVFLDQFTQLKELNMTLNADIDNTSTFAAICRLPKLEHLKLCFLPDWSPNDMDTFLDMLIQGCPHLKSLEMECETSPSLYSIRIIKRFVDLQHIGFAVNDTTEYCILLSSLMTLPNLNSVRIYQDTTLAHEFGNHLAYFRSDIKFVIGKTTRVGTLNF</sequence>
<dbReference type="InterPro" id="IPR032675">
    <property type="entry name" value="LRR_dom_sf"/>
</dbReference>
<dbReference type="PANTHER" id="PTHR38926">
    <property type="entry name" value="F-BOX DOMAIN CONTAINING PROTEIN, EXPRESSED"/>
    <property type="match status" value="1"/>
</dbReference>
<dbReference type="Gene3D" id="3.80.10.10">
    <property type="entry name" value="Ribonuclease Inhibitor"/>
    <property type="match status" value="2"/>
</dbReference>
<dbReference type="PANTHER" id="PTHR38926:SF5">
    <property type="entry name" value="F-BOX AND LEUCINE-RICH REPEAT PROTEIN 6"/>
    <property type="match status" value="1"/>
</dbReference>
<dbReference type="SUPFAM" id="SSF52047">
    <property type="entry name" value="RNI-like"/>
    <property type="match status" value="2"/>
</dbReference>
<evidence type="ECO:0008006" key="2">
    <source>
        <dbReference type="Google" id="ProtNLM"/>
    </source>
</evidence>
<dbReference type="OrthoDB" id="2110601at2759"/>